<feature type="compositionally biased region" description="Basic and acidic residues" evidence="1">
    <location>
        <begin position="1"/>
        <end position="12"/>
    </location>
</feature>
<name>A0A6L5Y6J2_9FIRM</name>
<protein>
    <submittedName>
        <fullName evidence="2">Uncharacterized protein</fullName>
    </submittedName>
</protein>
<feature type="region of interest" description="Disordered" evidence="1">
    <location>
        <begin position="1"/>
        <end position="26"/>
    </location>
</feature>
<gene>
    <name evidence="2" type="ORF">FYJ64_03945</name>
</gene>
<accession>A0A6L5Y6J2</accession>
<organism evidence="2 3">
    <name type="scientific">Hornefia butyriciproducens</name>
    <dbReference type="NCBI Taxonomy" id="2652293"/>
    <lineage>
        <taxon>Bacteria</taxon>
        <taxon>Bacillati</taxon>
        <taxon>Bacillota</taxon>
        <taxon>Clostridia</taxon>
        <taxon>Peptostreptococcales</taxon>
        <taxon>Anaerovoracaceae</taxon>
        <taxon>Hornefia</taxon>
    </lineage>
</organism>
<dbReference type="EMBL" id="VUMZ01000003">
    <property type="protein sequence ID" value="MST51477.1"/>
    <property type="molecule type" value="Genomic_DNA"/>
</dbReference>
<proteinExistence type="predicted"/>
<keyword evidence="3" id="KW-1185">Reference proteome</keyword>
<dbReference type="Proteomes" id="UP000474676">
    <property type="component" value="Unassembled WGS sequence"/>
</dbReference>
<comment type="caution">
    <text evidence="2">The sequence shown here is derived from an EMBL/GenBank/DDBJ whole genome shotgun (WGS) entry which is preliminary data.</text>
</comment>
<evidence type="ECO:0000313" key="3">
    <source>
        <dbReference type="Proteomes" id="UP000474676"/>
    </source>
</evidence>
<evidence type="ECO:0000256" key="1">
    <source>
        <dbReference type="SAM" id="MobiDB-lite"/>
    </source>
</evidence>
<sequence>MTAPDAKRKADMATDTEPMTDAKPMDMTTAREPVTDAKPVAIGVKFCGGCNPRYDRGALLRKIRDAQPDWSIDIAEPGTVYKHLLVICGCTSACADISDLTAERICMITAPEDAAAIIRSECGETAE</sequence>
<dbReference type="GeneID" id="303114467"/>
<evidence type="ECO:0000313" key="2">
    <source>
        <dbReference type="EMBL" id="MST51477.1"/>
    </source>
</evidence>
<dbReference type="RefSeq" id="WP_154573954.1">
    <property type="nucleotide sequence ID" value="NZ_VUMZ01000003.1"/>
</dbReference>
<dbReference type="AlphaFoldDB" id="A0A6L5Y6J2"/>
<reference evidence="2 3" key="1">
    <citation type="submission" date="2019-08" db="EMBL/GenBank/DDBJ databases">
        <title>In-depth cultivation of the pig gut microbiome towards novel bacterial diversity and tailored functional studies.</title>
        <authorList>
            <person name="Wylensek D."/>
            <person name="Hitch T.C.A."/>
            <person name="Clavel T."/>
        </authorList>
    </citation>
    <scope>NUCLEOTIDE SEQUENCE [LARGE SCALE GENOMIC DNA]</scope>
    <source>
        <strain evidence="2 3">WCA-MUC-591-APC-3H</strain>
    </source>
</reference>